<dbReference type="InterPro" id="IPR005617">
    <property type="entry name" value="Groucho/TLE_N"/>
</dbReference>
<feature type="coiled-coil region" evidence="8">
    <location>
        <begin position="25"/>
        <end position="52"/>
    </location>
</feature>
<keyword evidence="5" id="KW-0805">Transcription regulation</keyword>
<dbReference type="PANTHER" id="PTHR10814">
    <property type="entry name" value="TRANSDUCIN-LIKE ENHANCER PROTEIN"/>
    <property type="match status" value="1"/>
</dbReference>
<reference evidence="11 12" key="1">
    <citation type="journal article" date="2018" name="Nat. Ecol. Evol.">
        <title>Shark genomes provide insights into elasmobranch evolution and the origin of vertebrates.</title>
        <authorList>
            <person name="Hara Y"/>
            <person name="Yamaguchi K"/>
            <person name="Onimaru K"/>
            <person name="Kadota M"/>
            <person name="Koyanagi M"/>
            <person name="Keeley SD"/>
            <person name="Tatsumi K"/>
            <person name="Tanaka K"/>
            <person name="Motone F"/>
            <person name="Kageyama Y"/>
            <person name="Nozu R"/>
            <person name="Adachi N"/>
            <person name="Nishimura O"/>
            <person name="Nakagawa R"/>
            <person name="Tanegashima C"/>
            <person name="Kiyatake I"/>
            <person name="Matsumoto R"/>
            <person name="Murakumo K"/>
            <person name="Nishida K"/>
            <person name="Terakita A"/>
            <person name="Kuratani S"/>
            <person name="Sato K"/>
            <person name="Hyodo S Kuraku.S."/>
        </authorList>
    </citation>
    <scope>NUCLEOTIDE SEQUENCE [LARGE SCALE GENOMIC DNA]</scope>
</reference>
<evidence type="ECO:0000256" key="5">
    <source>
        <dbReference type="ARBA" id="ARBA00023015"/>
    </source>
</evidence>
<dbReference type="GO" id="GO:0005634">
    <property type="term" value="C:nucleus"/>
    <property type="evidence" value="ECO:0007669"/>
    <property type="project" value="UniProtKB-SubCell"/>
</dbReference>
<comment type="similarity">
    <text evidence="2">Belongs to the WD repeat Groucho/TLE family.</text>
</comment>
<dbReference type="GO" id="GO:0003714">
    <property type="term" value="F:transcription corepressor activity"/>
    <property type="evidence" value="ECO:0007669"/>
    <property type="project" value="TreeGrafter"/>
</dbReference>
<evidence type="ECO:0000256" key="2">
    <source>
        <dbReference type="ARBA" id="ARBA00005969"/>
    </source>
</evidence>
<dbReference type="InterPro" id="IPR009146">
    <property type="entry name" value="Groucho_enhance"/>
</dbReference>
<evidence type="ECO:0000256" key="4">
    <source>
        <dbReference type="ARBA" id="ARBA00022843"/>
    </source>
</evidence>
<evidence type="ECO:0000256" key="3">
    <source>
        <dbReference type="ARBA" id="ARBA00022491"/>
    </source>
</evidence>
<keyword evidence="6" id="KW-0804">Transcription</keyword>
<keyword evidence="8" id="KW-0175">Coiled coil</keyword>
<evidence type="ECO:0000259" key="10">
    <source>
        <dbReference type="Pfam" id="PF03920"/>
    </source>
</evidence>
<evidence type="ECO:0000256" key="8">
    <source>
        <dbReference type="SAM" id="Coils"/>
    </source>
</evidence>
<dbReference type="AlphaFoldDB" id="A0A401SPG6"/>
<keyword evidence="7" id="KW-0539">Nucleus</keyword>
<comment type="caution">
    <text evidence="11">The sequence shown here is derived from an EMBL/GenBank/DDBJ whole genome shotgun (WGS) entry which is preliminary data.</text>
</comment>
<evidence type="ECO:0000256" key="9">
    <source>
        <dbReference type="SAM" id="MobiDB-lite"/>
    </source>
</evidence>
<keyword evidence="12" id="KW-1185">Reference proteome</keyword>
<feature type="domain" description="Groucho/TLE N-terminal Q-rich" evidence="10">
    <location>
        <begin position="17"/>
        <end position="131"/>
    </location>
</feature>
<dbReference type="OrthoDB" id="8949191at2759"/>
<dbReference type="Pfam" id="PF03920">
    <property type="entry name" value="TLE_N"/>
    <property type="match status" value="1"/>
</dbReference>
<evidence type="ECO:0000256" key="7">
    <source>
        <dbReference type="ARBA" id="ARBA00023242"/>
    </source>
</evidence>
<keyword evidence="4" id="KW-0832">Ubl conjugation</keyword>
<dbReference type="GO" id="GO:0005667">
    <property type="term" value="C:transcription regulator complex"/>
    <property type="evidence" value="ECO:0007669"/>
    <property type="project" value="TreeGrafter"/>
</dbReference>
<dbReference type="PANTHER" id="PTHR10814:SF31">
    <property type="entry name" value="TRANSDUCIN-LIKE ENHANCER PROTEIN 4"/>
    <property type="match status" value="1"/>
</dbReference>
<dbReference type="STRING" id="137246.A0A401SPG6"/>
<sequence>MYPQARQSAPSQSAQQLKFTTSDSCDRIKDEFQFLQAQYHSLKLECDKLASEKTEMQRHYVMYYEMSYGLNIEMHKQAEIVKRLNGICAQVIPFLSQEHQQQVVQAIERAKQVTAPELNTVIRQQLQAQQLSHLHGLTVPLTPLPAGLQPPVIPSVSASAGLLALSSALGSQIHLPSKDDKNHHDGDHQRDEGVQKPD</sequence>
<gene>
    <name evidence="11" type="ORF">chiPu_0010748</name>
</gene>
<keyword evidence="3" id="KW-0678">Repressor</keyword>
<organism evidence="11 12">
    <name type="scientific">Chiloscyllium punctatum</name>
    <name type="common">Brownbanded bambooshark</name>
    <name type="synonym">Hemiscyllium punctatum</name>
    <dbReference type="NCBI Taxonomy" id="137246"/>
    <lineage>
        <taxon>Eukaryota</taxon>
        <taxon>Metazoa</taxon>
        <taxon>Chordata</taxon>
        <taxon>Craniata</taxon>
        <taxon>Vertebrata</taxon>
        <taxon>Chondrichthyes</taxon>
        <taxon>Elasmobranchii</taxon>
        <taxon>Galeomorphii</taxon>
        <taxon>Galeoidea</taxon>
        <taxon>Orectolobiformes</taxon>
        <taxon>Hemiscylliidae</taxon>
        <taxon>Chiloscyllium</taxon>
    </lineage>
</organism>
<name>A0A401SPG6_CHIPU</name>
<dbReference type="Proteomes" id="UP000287033">
    <property type="component" value="Unassembled WGS sequence"/>
</dbReference>
<accession>A0A401SPG6</accession>
<feature type="region of interest" description="Disordered" evidence="9">
    <location>
        <begin position="173"/>
        <end position="198"/>
    </location>
</feature>
<evidence type="ECO:0000313" key="12">
    <source>
        <dbReference type="Proteomes" id="UP000287033"/>
    </source>
</evidence>
<evidence type="ECO:0000256" key="1">
    <source>
        <dbReference type="ARBA" id="ARBA00004123"/>
    </source>
</evidence>
<feature type="compositionally biased region" description="Basic and acidic residues" evidence="9">
    <location>
        <begin position="176"/>
        <end position="198"/>
    </location>
</feature>
<evidence type="ECO:0000313" key="11">
    <source>
        <dbReference type="EMBL" id="GCC32287.1"/>
    </source>
</evidence>
<dbReference type="EMBL" id="BEZZ01000423">
    <property type="protein sequence ID" value="GCC32287.1"/>
    <property type="molecule type" value="Genomic_DNA"/>
</dbReference>
<evidence type="ECO:0000256" key="6">
    <source>
        <dbReference type="ARBA" id="ARBA00023163"/>
    </source>
</evidence>
<proteinExistence type="inferred from homology"/>
<dbReference type="GO" id="GO:0090090">
    <property type="term" value="P:negative regulation of canonical Wnt signaling pathway"/>
    <property type="evidence" value="ECO:0007669"/>
    <property type="project" value="TreeGrafter"/>
</dbReference>
<protein>
    <recommendedName>
        <fullName evidence="10">Groucho/TLE N-terminal Q-rich domain-containing protein</fullName>
    </recommendedName>
</protein>
<dbReference type="OMA" id="HETEAPC"/>
<comment type="subcellular location">
    <subcellularLocation>
        <location evidence="1">Nucleus</location>
    </subcellularLocation>
</comment>